<dbReference type="EMBL" id="SRPY01001067">
    <property type="protein sequence ID" value="KAG5914783.1"/>
    <property type="molecule type" value="Genomic_DNA"/>
</dbReference>
<evidence type="ECO:0000313" key="2">
    <source>
        <dbReference type="Proteomes" id="UP000811619"/>
    </source>
</evidence>
<sequence length="157" mass="18425">MDLWPEPFPIHHLNPTVRLKSAKKWKSWFHALKHAAYCYEIWERVDPALPEQDSDVLTRPPPLDLDELFAFVKEYSAKGFTMGDAIAFRGHRRKDDLYTYRELSNREDAMRAWIHESVDMYALTAAYDAVRSETGGGTVTLRRLVKHLKKRFSIWDT</sequence>
<evidence type="ECO:0000313" key="1">
    <source>
        <dbReference type="EMBL" id="KAG5914783.1"/>
    </source>
</evidence>
<accession>A0A8K0NER0</accession>
<gene>
    <name evidence="1" type="ORF">E4U42_000305</name>
</gene>
<protein>
    <submittedName>
        <fullName evidence="1">Uncharacterized protein</fullName>
    </submittedName>
</protein>
<comment type="caution">
    <text evidence="1">The sequence shown here is derived from an EMBL/GenBank/DDBJ whole genome shotgun (WGS) entry which is preliminary data.</text>
</comment>
<dbReference type="Proteomes" id="UP000811619">
    <property type="component" value="Unassembled WGS sequence"/>
</dbReference>
<organism evidence="1 2">
    <name type="scientific">Claviceps africana</name>
    <dbReference type="NCBI Taxonomy" id="83212"/>
    <lineage>
        <taxon>Eukaryota</taxon>
        <taxon>Fungi</taxon>
        <taxon>Dikarya</taxon>
        <taxon>Ascomycota</taxon>
        <taxon>Pezizomycotina</taxon>
        <taxon>Sordariomycetes</taxon>
        <taxon>Hypocreomycetidae</taxon>
        <taxon>Hypocreales</taxon>
        <taxon>Clavicipitaceae</taxon>
        <taxon>Claviceps</taxon>
    </lineage>
</organism>
<reference evidence="1" key="1">
    <citation type="journal article" date="2020" name="bioRxiv">
        <title>Whole genome comparisons of ergot fungi reveals the divergence and evolution of species within the genus Claviceps are the result of varying mechanisms driving genome evolution and host range expansion.</title>
        <authorList>
            <person name="Wyka S.A."/>
            <person name="Mondo S.J."/>
            <person name="Liu M."/>
            <person name="Dettman J."/>
            <person name="Nalam V."/>
            <person name="Broders K.D."/>
        </authorList>
    </citation>
    <scope>NUCLEOTIDE SEQUENCE</scope>
    <source>
        <strain evidence="1">CCC 489</strain>
    </source>
</reference>
<dbReference type="OrthoDB" id="4952972at2759"/>
<proteinExistence type="predicted"/>
<dbReference type="AlphaFoldDB" id="A0A8K0NER0"/>
<name>A0A8K0NER0_9HYPO</name>
<keyword evidence="2" id="KW-1185">Reference proteome</keyword>